<keyword evidence="4" id="KW-0539">Nucleus</keyword>
<feature type="compositionally biased region" description="Pro residues" evidence="8">
    <location>
        <begin position="595"/>
        <end position="612"/>
    </location>
</feature>
<feature type="region of interest" description="Disordered" evidence="8">
    <location>
        <begin position="933"/>
        <end position="971"/>
    </location>
</feature>
<evidence type="ECO:0000256" key="6">
    <source>
        <dbReference type="ARBA" id="ARBA00048336"/>
    </source>
</evidence>
<evidence type="ECO:0000256" key="3">
    <source>
        <dbReference type="ARBA" id="ARBA00022801"/>
    </source>
</evidence>
<dbReference type="SMART" id="SM00577">
    <property type="entry name" value="CPDc"/>
    <property type="match status" value="1"/>
</dbReference>
<comment type="catalytic activity">
    <reaction evidence="5">
        <text>O-phospho-L-seryl-[protein] + H2O = L-seryl-[protein] + phosphate</text>
        <dbReference type="Rhea" id="RHEA:20629"/>
        <dbReference type="Rhea" id="RHEA-COMP:9863"/>
        <dbReference type="Rhea" id="RHEA-COMP:11604"/>
        <dbReference type="ChEBI" id="CHEBI:15377"/>
        <dbReference type="ChEBI" id="CHEBI:29999"/>
        <dbReference type="ChEBI" id="CHEBI:43474"/>
        <dbReference type="ChEBI" id="CHEBI:83421"/>
        <dbReference type="EC" id="3.1.3.16"/>
    </reaction>
</comment>
<protein>
    <recommendedName>
        <fullName evidence="2">protein-serine/threonine phosphatase</fullName>
        <ecNumber evidence="2">3.1.3.16</ecNumber>
    </recommendedName>
</protein>
<dbReference type="Gene3D" id="3.30.160.20">
    <property type="match status" value="2"/>
</dbReference>
<accession>A0ABM0UD74</accession>
<dbReference type="PANTHER" id="PTHR23081">
    <property type="entry name" value="RNA POLYMERASE II CTD PHOSPHATASE"/>
    <property type="match status" value="1"/>
</dbReference>
<keyword evidence="7" id="KW-0694">RNA-binding</keyword>
<proteinExistence type="predicted"/>
<dbReference type="RefSeq" id="XP_010439445.1">
    <property type="nucleotide sequence ID" value="XM_010441143.2"/>
</dbReference>
<dbReference type="Pfam" id="PF03031">
    <property type="entry name" value="NIF"/>
    <property type="match status" value="1"/>
</dbReference>
<evidence type="ECO:0000259" key="10">
    <source>
        <dbReference type="PROSITE" id="PS50969"/>
    </source>
</evidence>
<keyword evidence="3" id="KW-0378">Hydrolase</keyword>
<dbReference type="SUPFAM" id="SSF56784">
    <property type="entry name" value="HAD-like"/>
    <property type="match status" value="1"/>
</dbReference>
<evidence type="ECO:0000256" key="2">
    <source>
        <dbReference type="ARBA" id="ARBA00013081"/>
    </source>
</evidence>
<dbReference type="InterPro" id="IPR023214">
    <property type="entry name" value="HAD_sf"/>
</dbReference>
<reference evidence="12" key="2">
    <citation type="submission" date="2025-08" db="UniProtKB">
        <authorList>
            <consortium name="RefSeq"/>
        </authorList>
    </citation>
    <scope>IDENTIFICATION</scope>
    <source>
        <tissue evidence="12">Leaf</tissue>
    </source>
</reference>
<keyword evidence="11" id="KW-1185">Reference proteome</keyword>
<dbReference type="Pfam" id="PF00035">
    <property type="entry name" value="dsrm"/>
    <property type="match status" value="2"/>
</dbReference>
<evidence type="ECO:0000256" key="8">
    <source>
        <dbReference type="SAM" id="MobiDB-lite"/>
    </source>
</evidence>
<dbReference type="Proteomes" id="UP000694864">
    <property type="component" value="Chromosome 11"/>
</dbReference>
<evidence type="ECO:0000256" key="4">
    <source>
        <dbReference type="ARBA" id="ARBA00023242"/>
    </source>
</evidence>
<comment type="catalytic activity">
    <reaction evidence="6">
        <text>O-phospho-L-threonyl-[protein] + H2O = L-threonyl-[protein] + phosphate</text>
        <dbReference type="Rhea" id="RHEA:47004"/>
        <dbReference type="Rhea" id="RHEA-COMP:11060"/>
        <dbReference type="Rhea" id="RHEA-COMP:11605"/>
        <dbReference type="ChEBI" id="CHEBI:15377"/>
        <dbReference type="ChEBI" id="CHEBI:30013"/>
        <dbReference type="ChEBI" id="CHEBI:43474"/>
        <dbReference type="ChEBI" id="CHEBI:61977"/>
        <dbReference type="EC" id="3.1.3.16"/>
    </reaction>
</comment>
<name>A0ABM0UD74_CAMSA</name>
<feature type="compositionally biased region" description="Polar residues" evidence="8">
    <location>
        <begin position="959"/>
        <end position="971"/>
    </location>
</feature>
<feature type="domain" description="DRBM" evidence="9">
    <location>
        <begin position="759"/>
        <end position="796"/>
    </location>
</feature>
<sequence length="971" mass="109135">MFGNNNRVELFHEDGRVGEMEIYPSRDLQQQYHQQEDDVMKQRKKKQREVMEKAKMGIRTSHFSSISERSPPLAVLTTISSCGLCFKLEASASPVQESLSFFYTSCLTENKTAVMLLGEEELHLVAMYSENINNDRPFFWAFVVAPGIYESCLVMLNIRCLGIVFDLDETLVVANTMRSFEDKIDGLQRRINNEMDPQRIAIMVAEMKRYQDDKNLLKQYVDSDQVVENGEVMKVQSEIVPALSDNHQPLVRPLIRLQEKNIILTRINPMNRDTSVLVRMRPSWEELRSYLTAKGRKRFEVYVCTMAERDYALEMWRLLDPEGSLININDLLARIVCVKSGFKKSLFNVFLDGTCHPKMALVIDDRLKVWDEKDQPRVHVVPAFAPYYSPQAEASATPVLCVARNVACGVRGGFFKDFDESLVPRINEISYENDDIPSPPDVSHYLVPEDDTSLNGNKDPLSYDGMADAEVERRLKEAISASSVVLPAANIDPRIAAPIQYSMASVSASSVSVPVPVPVPVVQQAAPQPSAMAFPSIPFQQPTSIAKNLVPVEPSLQSSPAREEGEVPESELDPDTRRRLLILQHGQDTRDPASSEPPFPQRPPVQAPPPHVQPRNGWFPVEEEMDPAQIRRAVPKEYPLDSEMIHMEKHRPRHPSFFSKIDNSTQSDRMLHENRRPPKESLRRDEQLRSNNNLPGSQPFYGEEASWNQSSSRNSDLDFVPERSVSATETSADVLHGIAIKCGAKVEYKPSLVASTDLRFSVEAWLSGEKIGEGTGKSRREALHKAAEASIQNLADVYMRSHGDSVPSHRDASPFTNGNMIMGNANALDNQPFGRDETAMPVPSRPTDPRLEGSMRHTGSITALRELCASEGFEMAFQSQRPLPSDMVHRDELHAQVEIDGRVLGEGVGSTWDEARMQAAERALCNVRSMLGQPLHKRQGSPRSFAGMSNKRLKPDFQRSLQRMPSSGRYS</sequence>
<dbReference type="CDD" id="cd07521">
    <property type="entry name" value="HAD_FCP1-like"/>
    <property type="match status" value="1"/>
</dbReference>
<dbReference type="EC" id="3.1.3.16" evidence="2"/>
<organism evidence="11 12">
    <name type="scientific">Camelina sativa</name>
    <name type="common">False flax</name>
    <name type="synonym">Myagrum sativum</name>
    <dbReference type="NCBI Taxonomy" id="90675"/>
    <lineage>
        <taxon>Eukaryota</taxon>
        <taxon>Viridiplantae</taxon>
        <taxon>Streptophyta</taxon>
        <taxon>Embryophyta</taxon>
        <taxon>Tracheophyta</taxon>
        <taxon>Spermatophyta</taxon>
        <taxon>Magnoliopsida</taxon>
        <taxon>eudicotyledons</taxon>
        <taxon>Gunneridae</taxon>
        <taxon>Pentapetalae</taxon>
        <taxon>rosids</taxon>
        <taxon>malvids</taxon>
        <taxon>Brassicales</taxon>
        <taxon>Brassicaceae</taxon>
        <taxon>Camelineae</taxon>
        <taxon>Camelina</taxon>
    </lineage>
</organism>
<reference evidence="11" key="1">
    <citation type="journal article" date="2014" name="Nat. Commun.">
        <title>The emerging biofuel crop Camelina sativa retains a highly undifferentiated hexaploid genome structure.</title>
        <authorList>
            <person name="Kagale S."/>
            <person name="Koh C."/>
            <person name="Nixon J."/>
            <person name="Bollina V."/>
            <person name="Clarke W.E."/>
            <person name="Tuteja R."/>
            <person name="Spillane C."/>
            <person name="Robinson S.J."/>
            <person name="Links M.G."/>
            <person name="Clarke C."/>
            <person name="Higgins E.E."/>
            <person name="Huebert T."/>
            <person name="Sharpe A.G."/>
            <person name="Parkin I.A."/>
        </authorList>
    </citation>
    <scope>NUCLEOTIDE SEQUENCE [LARGE SCALE GENOMIC DNA]</scope>
    <source>
        <strain evidence="11">cv. DH55</strain>
    </source>
</reference>
<dbReference type="PROSITE" id="PS50969">
    <property type="entry name" value="FCP1"/>
    <property type="match status" value="1"/>
</dbReference>
<dbReference type="InterPro" id="IPR039189">
    <property type="entry name" value="Fcp1"/>
</dbReference>
<dbReference type="Gene3D" id="3.40.50.1000">
    <property type="entry name" value="HAD superfamily/HAD-like"/>
    <property type="match status" value="1"/>
</dbReference>
<dbReference type="SMART" id="SM00358">
    <property type="entry name" value="DSRM"/>
    <property type="match status" value="2"/>
</dbReference>
<dbReference type="SUPFAM" id="SSF54768">
    <property type="entry name" value="dsRNA-binding domain-like"/>
    <property type="match status" value="2"/>
</dbReference>
<dbReference type="InterPro" id="IPR004274">
    <property type="entry name" value="FCP1_dom"/>
</dbReference>
<evidence type="ECO:0000259" key="9">
    <source>
        <dbReference type="PROSITE" id="PS50137"/>
    </source>
</evidence>
<evidence type="ECO:0000256" key="1">
    <source>
        <dbReference type="ARBA" id="ARBA00004123"/>
    </source>
</evidence>
<comment type="subcellular location">
    <subcellularLocation>
        <location evidence="1">Nucleus</location>
    </subcellularLocation>
</comment>
<dbReference type="PANTHER" id="PTHR23081:SF0">
    <property type="entry name" value="RNA POLYMERASE II C-TERMINAL DOMAIN PHOSPHATASE-LIKE 1"/>
    <property type="match status" value="1"/>
</dbReference>
<dbReference type="InterPro" id="IPR014720">
    <property type="entry name" value="dsRBD_dom"/>
</dbReference>
<dbReference type="GeneID" id="104722889"/>
<feature type="compositionally biased region" description="Basic and acidic residues" evidence="8">
    <location>
        <begin position="669"/>
        <end position="688"/>
    </location>
</feature>
<feature type="domain" description="DRBM" evidence="9">
    <location>
        <begin position="859"/>
        <end position="929"/>
    </location>
</feature>
<evidence type="ECO:0000313" key="11">
    <source>
        <dbReference type="Proteomes" id="UP000694864"/>
    </source>
</evidence>
<gene>
    <name evidence="12" type="primary">LOC104722889</name>
</gene>
<feature type="region of interest" description="Disordered" evidence="8">
    <location>
        <begin position="648"/>
        <end position="720"/>
    </location>
</feature>
<feature type="domain" description="FCP1 homology" evidence="10">
    <location>
        <begin position="156"/>
        <end position="406"/>
    </location>
</feature>
<dbReference type="PROSITE" id="PS50137">
    <property type="entry name" value="DS_RBD"/>
    <property type="match status" value="2"/>
</dbReference>
<evidence type="ECO:0000313" key="12">
    <source>
        <dbReference type="RefSeq" id="XP_010439445.1"/>
    </source>
</evidence>
<evidence type="ECO:0000256" key="5">
    <source>
        <dbReference type="ARBA" id="ARBA00047761"/>
    </source>
</evidence>
<dbReference type="InterPro" id="IPR036412">
    <property type="entry name" value="HAD-like_sf"/>
</dbReference>
<evidence type="ECO:0000256" key="7">
    <source>
        <dbReference type="PROSITE-ProRule" id="PRU00266"/>
    </source>
</evidence>
<feature type="region of interest" description="Disordered" evidence="8">
    <location>
        <begin position="555"/>
        <end position="618"/>
    </location>
</feature>